<comment type="caution">
    <text evidence="2">The sequence shown here is derived from an EMBL/GenBank/DDBJ whole genome shotgun (WGS) entry which is preliminary data.</text>
</comment>
<name>A0AA38M0P2_9CUCU</name>
<dbReference type="AlphaFoldDB" id="A0AA38M0P2"/>
<proteinExistence type="predicted"/>
<reference evidence="2" key="1">
    <citation type="journal article" date="2023" name="G3 (Bethesda)">
        <title>Whole genome assemblies of Zophobas morio and Tenebrio molitor.</title>
        <authorList>
            <person name="Kaur S."/>
            <person name="Stinson S.A."/>
            <person name="diCenzo G.C."/>
        </authorList>
    </citation>
    <scope>NUCLEOTIDE SEQUENCE</scope>
    <source>
        <strain evidence="2">QUZm001</strain>
    </source>
</reference>
<gene>
    <name evidence="2" type="ORF">Zmor_004041</name>
</gene>
<organism evidence="2 3">
    <name type="scientific">Zophobas morio</name>
    <dbReference type="NCBI Taxonomy" id="2755281"/>
    <lineage>
        <taxon>Eukaryota</taxon>
        <taxon>Metazoa</taxon>
        <taxon>Ecdysozoa</taxon>
        <taxon>Arthropoda</taxon>
        <taxon>Hexapoda</taxon>
        <taxon>Insecta</taxon>
        <taxon>Pterygota</taxon>
        <taxon>Neoptera</taxon>
        <taxon>Endopterygota</taxon>
        <taxon>Coleoptera</taxon>
        <taxon>Polyphaga</taxon>
        <taxon>Cucujiformia</taxon>
        <taxon>Tenebrionidae</taxon>
        <taxon>Zophobas</taxon>
    </lineage>
</organism>
<feature type="region of interest" description="Disordered" evidence="1">
    <location>
        <begin position="68"/>
        <end position="91"/>
    </location>
</feature>
<evidence type="ECO:0000313" key="3">
    <source>
        <dbReference type="Proteomes" id="UP001168821"/>
    </source>
</evidence>
<keyword evidence="3" id="KW-1185">Reference proteome</keyword>
<dbReference type="Proteomes" id="UP001168821">
    <property type="component" value="Unassembled WGS sequence"/>
</dbReference>
<dbReference type="EMBL" id="JALNTZ010000012">
    <property type="protein sequence ID" value="KAJ3639171.1"/>
    <property type="molecule type" value="Genomic_DNA"/>
</dbReference>
<evidence type="ECO:0000313" key="2">
    <source>
        <dbReference type="EMBL" id="KAJ3639171.1"/>
    </source>
</evidence>
<protein>
    <submittedName>
        <fullName evidence="2">Uncharacterized protein</fullName>
    </submittedName>
</protein>
<accession>A0AA38M0P2</accession>
<sequence length="111" mass="11931">MSQQITKFLKLPEAERYTGHSSPNPAPPCWSTFKRHGGRKSTSVAEGQIDDSLKNKADSAQKIHNAVQQSFSTNITSNTNSSTSTGKANSGKCDFGARVKMDFKSAAIAPI</sequence>
<evidence type="ECO:0000256" key="1">
    <source>
        <dbReference type="SAM" id="MobiDB-lite"/>
    </source>
</evidence>
<feature type="region of interest" description="Disordered" evidence="1">
    <location>
        <begin position="1"/>
        <end position="29"/>
    </location>
</feature>
<feature type="compositionally biased region" description="Low complexity" evidence="1">
    <location>
        <begin position="72"/>
        <end position="85"/>
    </location>
</feature>